<gene>
    <name evidence="1" type="ORF">SAMN05443550_112155</name>
</gene>
<dbReference type="AlphaFoldDB" id="A0A1H4H266"/>
<sequence length="177" mass="19017">MAGFMQGVNSKQTYMKRILVIAAILCSSLMVLQSCSSTKSTAGTSLRRGAVTGNWVLNNITFEGVPAANVKSLFNEASYKCFIGSTWRLTNSGNGSYTLPGTADCPARTQDIFWSVSTADETFQFKKLNEGDKAKSITDGYRLVLSSTSGDQLILKSPVEYGSAPANIVLNFTKAAK</sequence>
<protein>
    <submittedName>
        <fullName evidence="1">Lipocalin-like domain-containing protein</fullName>
    </submittedName>
</protein>
<organism evidence="1 2">
    <name type="scientific">Pedobacter hartonius</name>
    <dbReference type="NCBI Taxonomy" id="425514"/>
    <lineage>
        <taxon>Bacteria</taxon>
        <taxon>Pseudomonadati</taxon>
        <taxon>Bacteroidota</taxon>
        <taxon>Sphingobacteriia</taxon>
        <taxon>Sphingobacteriales</taxon>
        <taxon>Sphingobacteriaceae</taxon>
        <taxon>Pedobacter</taxon>
    </lineage>
</organism>
<evidence type="ECO:0000313" key="1">
    <source>
        <dbReference type="EMBL" id="SEB15420.1"/>
    </source>
</evidence>
<name>A0A1H4H266_9SPHI</name>
<dbReference type="Proteomes" id="UP000198850">
    <property type="component" value="Unassembled WGS sequence"/>
</dbReference>
<dbReference type="STRING" id="425514.SAMN05443550_112155"/>
<proteinExistence type="predicted"/>
<reference evidence="1 2" key="1">
    <citation type="submission" date="2016-10" db="EMBL/GenBank/DDBJ databases">
        <authorList>
            <person name="de Groot N.N."/>
        </authorList>
    </citation>
    <scope>NUCLEOTIDE SEQUENCE [LARGE SCALE GENOMIC DNA]</scope>
    <source>
        <strain evidence="1 2">DSM 19033</strain>
    </source>
</reference>
<evidence type="ECO:0000313" key="2">
    <source>
        <dbReference type="Proteomes" id="UP000198850"/>
    </source>
</evidence>
<dbReference type="EMBL" id="FNRA01000012">
    <property type="protein sequence ID" value="SEB15420.1"/>
    <property type="molecule type" value="Genomic_DNA"/>
</dbReference>
<keyword evidence="2" id="KW-1185">Reference proteome</keyword>
<accession>A0A1H4H266</accession>